<dbReference type="AlphaFoldDB" id="A0A1G5K5R9"/>
<dbReference type="OrthoDB" id="9799230at2"/>
<sequence>MTNWEIDKVYNFRWKNPWKDGYAHFGFHDKKGCQYIINTEFNWVGAVGDDNMLEWSAGPQVVENSKHHITLDINVPNAGCVAKDDSVLIASEANNIIYKIEPDKGIGYEFVDAKKMGLGYIGSCEYDLDGNIWVIELTGSRIWKLDSEGNHILTLGTGSKGFQKGTVSFDEAEFSLMSCLKCGADGNLYIVDSGNYSVRMLNPYERTVTTLVGTGEAGYSGDGGDAAEAKLGKGDYIISFYEGPWYLSLDEECNIYIADTGNNVLRRVDRKTNIITTIAGKHKVDRTKRIDPNEKDPFKIDMPYLVSVEYFQGRLFVSDWRGDLVIMKRP</sequence>
<accession>A0A1G5K5R9</accession>
<evidence type="ECO:0000313" key="2">
    <source>
        <dbReference type="Proteomes" id="UP000198636"/>
    </source>
</evidence>
<dbReference type="PANTHER" id="PTHR46388:SF2">
    <property type="entry name" value="NHL REPEAT-CONTAINING PROTEIN 2"/>
    <property type="match status" value="1"/>
</dbReference>
<dbReference type="STRING" id="1120976.SAMN03080606_03245"/>
<name>A0A1G5K5R9_9FIRM</name>
<protein>
    <recommendedName>
        <fullName evidence="3">NHL repeat-containing protein</fullName>
    </recommendedName>
</protein>
<dbReference type="RefSeq" id="WP_091545617.1">
    <property type="nucleotide sequence ID" value="NZ_FMUS01000024.1"/>
</dbReference>
<dbReference type="Proteomes" id="UP000198636">
    <property type="component" value="Unassembled WGS sequence"/>
</dbReference>
<dbReference type="PANTHER" id="PTHR46388">
    <property type="entry name" value="NHL REPEAT-CONTAINING PROTEIN 2"/>
    <property type="match status" value="1"/>
</dbReference>
<organism evidence="1 2">
    <name type="scientific">Alkaliphilus peptidifermentans DSM 18978</name>
    <dbReference type="NCBI Taxonomy" id="1120976"/>
    <lineage>
        <taxon>Bacteria</taxon>
        <taxon>Bacillati</taxon>
        <taxon>Bacillota</taxon>
        <taxon>Clostridia</taxon>
        <taxon>Peptostreptococcales</taxon>
        <taxon>Natronincolaceae</taxon>
        <taxon>Alkaliphilus</taxon>
    </lineage>
</organism>
<keyword evidence="2" id="KW-1185">Reference proteome</keyword>
<proteinExistence type="predicted"/>
<dbReference type="SUPFAM" id="SSF101898">
    <property type="entry name" value="NHL repeat"/>
    <property type="match status" value="1"/>
</dbReference>
<evidence type="ECO:0000313" key="1">
    <source>
        <dbReference type="EMBL" id="SCY96003.1"/>
    </source>
</evidence>
<gene>
    <name evidence="1" type="ORF">SAMN03080606_03245</name>
</gene>
<dbReference type="Gene3D" id="2.120.10.30">
    <property type="entry name" value="TolB, C-terminal domain"/>
    <property type="match status" value="2"/>
</dbReference>
<reference evidence="1 2" key="1">
    <citation type="submission" date="2016-10" db="EMBL/GenBank/DDBJ databases">
        <authorList>
            <person name="de Groot N.N."/>
        </authorList>
    </citation>
    <scope>NUCLEOTIDE SEQUENCE [LARGE SCALE GENOMIC DNA]</scope>
    <source>
        <strain evidence="1 2">DSM 18978</strain>
    </source>
</reference>
<evidence type="ECO:0008006" key="3">
    <source>
        <dbReference type="Google" id="ProtNLM"/>
    </source>
</evidence>
<dbReference type="InterPro" id="IPR011042">
    <property type="entry name" value="6-blade_b-propeller_TolB-like"/>
</dbReference>
<dbReference type="EMBL" id="FMUS01000024">
    <property type="protein sequence ID" value="SCY96003.1"/>
    <property type="molecule type" value="Genomic_DNA"/>
</dbReference>